<dbReference type="OrthoDB" id="3177689at2"/>
<evidence type="ECO:0000256" key="3">
    <source>
        <dbReference type="ARBA" id="ARBA00023163"/>
    </source>
</evidence>
<evidence type="ECO:0000313" key="5">
    <source>
        <dbReference type="EMBL" id="SFM32853.1"/>
    </source>
</evidence>
<keyword evidence="3" id="KW-0804">Transcription</keyword>
<dbReference type="Gene3D" id="1.10.10.60">
    <property type="entry name" value="Homeodomain-like"/>
    <property type="match status" value="1"/>
</dbReference>
<protein>
    <submittedName>
        <fullName evidence="5">AraC-type DNA-binding protein</fullName>
    </submittedName>
</protein>
<dbReference type="PROSITE" id="PS01124">
    <property type="entry name" value="HTH_ARAC_FAMILY_2"/>
    <property type="match status" value="1"/>
</dbReference>
<dbReference type="InterPro" id="IPR018062">
    <property type="entry name" value="HTH_AraC-typ_CS"/>
</dbReference>
<dbReference type="AlphaFoldDB" id="A0A1I4PZL3"/>
<dbReference type="PANTHER" id="PTHR47893:SF1">
    <property type="entry name" value="REGULATORY PROTEIN PCHR"/>
    <property type="match status" value="1"/>
</dbReference>
<feature type="domain" description="HTH araC/xylS-type" evidence="4">
    <location>
        <begin position="226"/>
        <end position="324"/>
    </location>
</feature>
<evidence type="ECO:0000259" key="4">
    <source>
        <dbReference type="PROSITE" id="PS01124"/>
    </source>
</evidence>
<dbReference type="RefSeq" id="WP_090944105.1">
    <property type="nucleotide sequence ID" value="NZ_FOTS01000077.1"/>
</dbReference>
<accession>A0A1I4PZL3</accession>
<dbReference type="InterPro" id="IPR053142">
    <property type="entry name" value="PchR_regulatory_protein"/>
</dbReference>
<dbReference type="Pfam" id="PF12833">
    <property type="entry name" value="HTH_18"/>
    <property type="match status" value="1"/>
</dbReference>
<dbReference type="GO" id="GO:0003700">
    <property type="term" value="F:DNA-binding transcription factor activity"/>
    <property type="evidence" value="ECO:0007669"/>
    <property type="project" value="InterPro"/>
</dbReference>
<keyword evidence="2 5" id="KW-0238">DNA-binding</keyword>
<name>A0A1I4PZL3_9FIRM</name>
<dbReference type="PANTHER" id="PTHR47893">
    <property type="entry name" value="REGULATORY PROTEIN PCHR"/>
    <property type="match status" value="1"/>
</dbReference>
<dbReference type="STRING" id="1123291.SAMN04490355_107714"/>
<evidence type="ECO:0000256" key="2">
    <source>
        <dbReference type="ARBA" id="ARBA00023125"/>
    </source>
</evidence>
<dbReference type="SMART" id="SM00342">
    <property type="entry name" value="HTH_ARAC"/>
    <property type="match status" value="1"/>
</dbReference>
<keyword evidence="1" id="KW-0805">Transcription regulation</keyword>
<dbReference type="InterPro" id="IPR020449">
    <property type="entry name" value="Tscrpt_reg_AraC-type_HTH"/>
</dbReference>
<dbReference type="GO" id="GO:0043565">
    <property type="term" value="F:sequence-specific DNA binding"/>
    <property type="evidence" value="ECO:0007669"/>
    <property type="project" value="InterPro"/>
</dbReference>
<evidence type="ECO:0000313" key="6">
    <source>
        <dbReference type="Proteomes" id="UP000199520"/>
    </source>
</evidence>
<reference evidence="6" key="1">
    <citation type="submission" date="2016-10" db="EMBL/GenBank/DDBJ databases">
        <authorList>
            <person name="Varghese N."/>
            <person name="Submissions S."/>
        </authorList>
    </citation>
    <scope>NUCLEOTIDE SEQUENCE [LARGE SCALE GENOMIC DNA]</scope>
    <source>
        <strain evidence="6">DSM 13327</strain>
    </source>
</reference>
<dbReference type="EMBL" id="FOTS01000077">
    <property type="protein sequence ID" value="SFM32853.1"/>
    <property type="molecule type" value="Genomic_DNA"/>
</dbReference>
<keyword evidence="6" id="KW-1185">Reference proteome</keyword>
<dbReference type="InterPro" id="IPR009057">
    <property type="entry name" value="Homeodomain-like_sf"/>
</dbReference>
<sequence>MEFFALGHSELAFQVGGKKTDHGNGNRYIILPPGQGNSWIIDLHPDPDLVVSNAYFTLPYPVTFQYNTQQHFLWLCFFESGDATIIEKGKKPKKLQTGGIYVFVSQGRPFKMVFNHTERILYTSILITADHIARYFQNRSGEEPFAAADALHWLSTQYNTPELAMAFEQLKYGIRWAIAPPMYFEGKVLEILGLIRCNVKHEVYCKKHTEKQMRNRLTYQNKKYIWQVKAALDEDILNPPTIEQLAIIAEMGTTRLRQRFKGLYRVTIAEYIRREKMKYALQLLGNDDMSIHNIATTLGYKSASQFTAAFQKIHSVTPSHFRKSLGL</sequence>
<evidence type="ECO:0000256" key="1">
    <source>
        <dbReference type="ARBA" id="ARBA00023015"/>
    </source>
</evidence>
<dbReference type="PROSITE" id="PS00041">
    <property type="entry name" value="HTH_ARAC_FAMILY_1"/>
    <property type="match status" value="1"/>
</dbReference>
<dbReference type="InterPro" id="IPR018060">
    <property type="entry name" value="HTH_AraC"/>
</dbReference>
<organism evidence="5 6">
    <name type="scientific">Pelosinus propionicus DSM 13327</name>
    <dbReference type="NCBI Taxonomy" id="1123291"/>
    <lineage>
        <taxon>Bacteria</taxon>
        <taxon>Bacillati</taxon>
        <taxon>Bacillota</taxon>
        <taxon>Negativicutes</taxon>
        <taxon>Selenomonadales</taxon>
        <taxon>Sporomusaceae</taxon>
        <taxon>Pelosinus</taxon>
    </lineage>
</organism>
<gene>
    <name evidence="5" type="ORF">SAMN04490355_107714</name>
</gene>
<proteinExistence type="predicted"/>
<dbReference type="PRINTS" id="PR00032">
    <property type="entry name" value="HTHARAC"/>
</dbReference>
<dbReference type="SUPFAM" id="SSF46689">
    <property type="entry name" value="Homeodomain-like"/>
    <property type="match status" value="1"/>
</dbReference>
<dbReference type="Proteomes" id="UP000199520">
    <property type="component" value="Unassembled WGS sequence"/>
</dbReference>